<evidence type="ECO:0008006" key="9">
    <source>
        <dbReference type="Google" id="ProtNLM"/>
    </source>
</evidence>
<sequence length="795" mass="87411">MGIRSAAWVDGLLELVGHAHVPGRSADRLGTARTLITLHRPGRRRLTVLRTTPRYLPEITDELAEGGLNLDWAGFAVRIDPALLRRGGHWEDGVWRIGGLLLDGLRPWPGDFTAHWCGSGEYPPAAWVAEGVQAIPYFRGGQLCLRVETARARVSATRTVGDSIELACLSSRRAEGATVRLNHRQSPAVIALPVLPGPGRSLTVRIPLGAFELSGRPEPDPAETAHWDPVLHYPDGRTEPLVLDHPSGGLAAQFALPAPGRTLRLKHLADSHLQLCEQRCVPVADTVAAIPEGFLLTGHFPQPGAGPHELVLRHGGGLDEQSIGVEPLAGGRFQARLPITAPTSYGGRLPLRKGVWDVLIRPAGDPGGEQPVALAPDVLHVLPLAAEARGKRVLLQRRWHDTLIVDSTPVLPAAERSAHRQLGLRSQSYPAARVEPLREAVLYDVFGGRGYADSPRAVHAELARRASGLRHLWTVDDAQAELPDGVEAVTVWSAEWYEALATCRYLVGNTHFPEFVRRRDGQVLLQTWHGTPLKRIAHDVATGWLDGDGYLRRLAQEVPQWSLLLSPNSFSTPILRRAFRYDGEILESGYPRNDLLARPDAALAAAVRRRLGIPEGRRVVLYAPTWREDARSGDGYRLDLRLDPQAARRALGADHVLLVRPHSHVLQRCPGRGDGFLYDVGDYPDTAELLLIADVLVTDYSSVMFDFANTGRPMLFFTHDLAHYRDDLRGFYFDFEAEAPGPLLATSGQLIDALGRVDALADEHADRYAAFRERYCHLDDGRAAGRVVDALLEHR</sequence>
<dbReference type="EMBL" id="BAAATR010000019">
    <property type="protein sequence ID" value="GAA2254863.1"/>
    <property type="molecule type" value="Genomic_DNA"/>
</dbReference>
<dbReference type="InterPro" id="IPR043149">
    <property type="entry name" value="TagF_N"/>
</dbReference>
<keyword evidence="5" id="KW-0777">Teichoic acid biosynthesis</keyword>
<dbReference type="Gene3D" id="3.40.50.11820">
    <property type="match status" value="1"/>
</dbReference>
<keyword evidence="6" id="KW-0472">Membrane</keyword>
<protein>
    <recommendedName>
        <fullName evidence="9">Glycosyl transferase</fullName>
    </recommendedName>
</protein>
<comment type="similarity">
    <text evidence="2">Belongs to the CDP-glycerol glycerophosphotransferase family.</text>
</comment>
<evidence type="ECO:0000313" key="7">
    <source>
        <dbReference type="EMBL" id="GAA2254863.1"/>
    </source>
</evidence>
<evidence type="ECO:0000256" key="3">
    <source>
        <dbReference type="ARBA" id="ARBA00022475"/>
    </source>
</evidence>
<dbReference type="PANTHER" id="PTHR37316">
    <property type="entry name" value="TEICHOIC ACID GLYCEROL-PHOSPHATE PRIMASE"/>
    <property type="match status" value="1"/>
</dbReference>
<dbReference type="Gene3D" id="3.40.50.12580">
    <property type="match status" value="1"/>
</dbReference>
<dbReference type="PANTHER" id="PTHR37316:SF3">
    <property type="entry name" value="TEICHOIC ACID GLYCEROL-PHOSPHATE TRANSFERASE"/>
    <property type="match status" value="1"/>
</dbReference>
<dbReference type="SUPFAM" id="SSF53756">
    <property type="entry name" value="UDP-Glycosyltransferase/glycogen phosphorylase"/>
    <property type="match status" value="1"/>
</dbReference>
<dbReference type="Pfam" id="PF04464">
    <property type="entry name" value="Glyphos_transf"/>
    <property type="match status" value="1"/>
</dbReference>
<dbReference type="InterPro" id="IPR007554">
    <property type="entry name" value="Glycerophosphate_synth"/>
</dbReference>
<evidence type="ECO:0000256" key="1">
    <source>
        <dbReference type="ARBA" id="ARBA00004202"/>
    </source>
</evidence>
<comment type="caution">
    <text evidence="7">The sequence shown here is derived from an EMBL/GenBank/DDBJ whole genome shotgun (WGS) entry which is preliminary data.</text>
</comment>
<keyword evidence="4" id="KW-0808">Transferase</keyword>
<keyword evidence="3" id="KW-1003">Cell membrane</keyword>
<name>A0ABN3EDE4_9ACTN</name>
<evidence type="ECO:0000313" key="8">
    <source>
        <dbReference type="Proteomes" id="UP001500305"/>
    </source>
</evidence>
<evidence type="ECO:0000256" key="4">
    <source>
        <dbReference type="ARBA" id="ARBA00022679"/>
    </source>
</evidence>
<reference evidence="7 8" key="1">
    <citation type="journal article" date="2019" name="Int. J. Syst. Evol. Microbiol.">
        <title>The Global Catalogue of Microorganisms (GCM) 10K type strain sequencing project: providing services to taxonomists for standard genome sequencing and annotation.</title>
        <authorList>
            <consortium name="The Broad Institute Genomics Platform"/>
            <consortium name="The Broad Institute Genome Sequencing Center for Infectious Disease"/>
            <person name="Wu L."/>
            <person name="Ma J."/>
        </authorList>
    </citation>
    <scope>NUCLEOTIDE SEQUENCE [LARGE SCALE GENOMIC DNA]</scope>
    <source>
        <strain evidence="7 8">JCM 7356</strain>
    </source>
</reference>
<evidence type="ECO:0000256" key="6">
    <source>
        <dbReference type="ARBA" id="ARBA00023136"/>
    </source>
</evidence>
<gene>
    <name evidence="7" type="ORF">GCM10010430_43280</name>
</gene>
<comment type="subcellular location">
    <subcellularLocation>
        <location evidence="1">Cell membrane</location>
        <topology evidence="1">Peripheral membrane protein</topology>
    </subcellularLocation>
</comment>
<organism evidence="7 8">
    <name type="scientific">Kitasatospora cystarginea</name>
    <dbReference type="NCBI Taxonomy" id="58350"/>
    <lineage>
        <taxon>Bacteria</taxon>
        <taxon>Bacillati</taxon>
        <taxon>Actinomycetota</taxon>
        <taxon>Actinomycetes</taxon>
        <taxon>Kitasatosporales</taxon>
        <taxon>Streptomycetaceae</taxon>
        <taxon>Kitasatospora</taxon>
    </lineage>
</organism>
<proteinExistence type="inferred from homology"/>
<dbReference type="RefSeq" id="WP_344638105.1">
    <property type="nucleotide sequence ID" value="NZ_BAAATR010000019.1"/>
</dbReference>
<keyword evidence="8" id="KW-1185">Reference proteome</keyword>
<dbReference type="Proteomes" id="UP001500305">
    <property type="component" value="Unassembled WGS sequence"/>
</dbReference>
<dbReference type="InterPro" id="IPR043148">
    <property type="entry name" value="TagF_C"/>
</dbReference>
<evidence type="ECO:0000256" key="5">
    <source>
        <dbReference type="ARBA" id="ARBA00022944"/>
    </source>
</evidence>
<evidence type="ECO:0000256" key="2">
    <source>
        <dbReference type="ARBA" id="ARBA00010488"/>
    </source>
</evidence>
<accession>A0ABN3EDE4</accession>
<dbReference type="InterPro" id="IPR051612">
    <property type="entry name" value="Teichoic_Acid_Biosynth"/>
</dbReference>